<organism evidence="5 6">
    <name type="scientific">Candidatus Brocadia fulgida</name>
    <dbReference type="NCBI Taxonomy" id="380242"/>
    <lineage>
        <taxon>Bacteria</taxon>
        <taxon>Pseudomonadati</taxon>
        <taxon>Planctomycetota</taxon>
        <taxon>Candidatus Brocadiia</taxon>
        <taxon>Candidatus Brocadiales</taxon>
        <taxon>Candidatus Brocadiaceae</taxon>
        <taxon>Candidatus Brocadia</taxon>
    </lineage>
</organism>
<gene>
    <name evidence="5" type="ORF">BROFUL_02899</name>
</gene>
<dbReference type="InterPro" id="IPR010208">
    <property type="entry name" value="Ion_transpt_RnfC/RsxC"/>
</dbReference>
<keyword evidence="2" id="KW-0408">Iron</keyword>
<evidence type="ECO:0000256" key="2">
    <source>
        <dbReference type="ARBA" id="ARBA00023004"/>
    </source>
</evidence>
<dbReference type="PANTHER" id="PTHR43034:SF2">
    <property type="entry name" value="ION-TRANSLOCATING OXIDOREDUCTASE COMPLEX SUBUNIT C"/>
    <property type="match status" value="1"/>
</dbReference>
<keyword evidence="3" id="KW-0411">Iron-sulfur</keyword>
<dbReference type="GO" id="GO:0009055">
    <property type="term" value="F:electron transfer activity"/>
    <property type="evidence" value="ECO:0007669"/>
    <property type="project" value="InterPro"/>
</dbReference>
<evidence type="ECO:0000256" key="1">
    <source>
        <dbReference type="ARBA" id="ARBA00022723"/>
    </source>
</evidence>
<dbReference type="GO" id="GO:0016020">
    <property type="term" value="C:membrane"/>
    <property type="evidence" value="ECO:0007669"/>
    <property type="project" value="InterPro"/>
</dbReference>
<dbReference type="Pfam" id="PF13183">
    <property type="entry name" value="Fer4_8"/>
    <property type="match status" value="1"/>
</dbReference>
<evidence type="ECO:0000313" key="6">
    <source>
        <dbReference type="Proteomes" id="UP000034954"/>
    </source>
</evidence>
<dbReference type="SUPFAM" id="SSF142019">
    <property type="entry name" value="Nqo1 FMN-binding domain-like"/>
    <property type="match status" value="1"/>
</dbReference>
<evidence type="ECO:0000259" key="4">
    <source>
        <dbReference type="PROSITE" id="PS51379"/>
    </source>
</evidence>
<reference evidence="5 6" key="1">
    <citation type="journal article" date="2013" name="BMC Microbiol.">
        <title>Identification of the type II cytochrome c maturation pathway in anammox bacteria by comparative genomics.</title>
        <authorList>
            <person name="Ferousi C."/>
            <person name="Speth D.R."/>
            <person name="Reimann J."/>
            <person name="Op den Camp H.J."/>
            <person name="Allen J.W."/>
            <person name="Keltjens J.T."/>
            <person name="Jetten M.S."/>
        </authorList>
    </citation>
    <scope>NUCLEOTIDE SEQUENCE [LARGE SCALE GENOMIC DNA]</scope>
    <source>
        <strain evidence="5">RU1</strain>
    </source>
</reference>
<dbReference type="Gene3D" id="3.30.70.20">
    <property type="match status" value="1"/>
</dbReference>
<dbReference type="EMBL" id="LAQJ01000273">
    <property type="protein sequence ID" value="KKO18393.1"/>
    <property type="molecule type" value="Genomic_DNA"/>
</dbReference>
<comment type="caution">
    <text evidence="5">The sequence shown here is derived from an EMBL/GenBank/DDBJ whole genome shotgun (WGS) entry which is preliminary data.</text>
</comment>
<dbReference type="AlphaFoldDB" id="A0A0M2UQL9"/>
<keyword evidence="6" id="KW-1185">Reference proteome</keyword>
<evidence type="ECO:0000256" key="3">
    <source>
        <dbReference type="ARBA" id="ARBA00023014"/>
    </source>
</evidence>
<keyword evidence="1" id="KW-0479">Metal-binding</keyword>
<protein>
    <submittedName>
        <fullName evidence="5">Na+-translocating NADH-quinone reductase subunit A</fullName>
    </submittedName>
</protein>
<dbReference type="InterPro" id="IPR037225">
    <property type="entry name" value="Nuo51_FMN-bd_sf"/>
</dbReference>
<dbReference type="Proteomes" id="UP000034954">
    <property type="component" value="Unassembled WGS sequence"/>
</dbReference>
<dbReference type="PROSITE" id="PS51379">
    <property type="entry name" value="4FE4S_FER_2"/>
    <property type="match status" value="1"/>
</dbReference>
<accession>A0A0M2UQL9</accession>
<dbReference type="GO" id="GO:0046872">
    <property type="term" value="F:metal ion binding"/>
    <property type="evidence" value="ECO:0007669"/>
    <property type="project" value="UniProtKB-KW"/>
</dbReference>
<dbReference type="SUPFAM" id="SSF46548">
    <property type="entry name" value="alpha-helical ferredoxin"/>
    <property type="match status" value="1"/>
</dbReference>
<dbReference type="PANTHER" id="PTHR43034">
    <property type="entry name" value="ION-TRANSLOCATING OXIDOREDUCTASE COMPLEX SUBUNIT C"/>
    <property type="match status" value="1"/>
</dbReference>
<name>A0A0M2UQL9_9BACT</name>
<feature type="domain" description="4Fe-4S ferredoxin-type" evidence="4">
    <location>
        <begin position="305"/>
        <end position="336"/>
    </location>
</feature>
<dbReference type="InterPro" id="IPR017896">
    <property type="entry name" value="4Fe4S_Fe-S-bd"/>
</dbReference>
<dbReference type="PROSITE" id="PS00198">
    <property type="entry name" value="4FE4S_FER_1"/>
    <property type="match status" value="1"/>
</dbReference>
<evidence type="ECO:0000313" key="5">
    <source>
        <dbReference type="EMBL" id="KKO18393.1"/>
    </source>
</evidence>
<dbReference type="InterPro" id="IPR017900">
    <property type="entry name" value="4Fe4S_Fe_S_CS"/>
</dbReference>
<sequence>MRKETIGFKGGFHLLDAYPVSFCNIIDEISSDGALETFQLPVPAKKVEQVIVNLCPTEPWALPNWVILKHKTAAFLAMVKEMQTRYFPDARFSLAINEKEERVVEDAKLFAGSEDWIRAVPLAAKYPQDDPIVLIKVLLGMDVTFGQDTMPLGIVTLDAQTVSAIYEQGIRGKNVNSRYLVLSGTGLRENEIIHVELGTSVKKILKNKVRDADAFRVFINGPLRGKEITDFSYTIDWSVNNIVVLEEKNRKVLFPMFKADELAFTTNMLGESRRCVYCNFCDDICPVGLEPALYYHHYVRGEKHKARLYHLGKCIECGLCSFICPSKLELLKIILECKAPGKNE</sequence>
<dbReference type="GO" id="GO:0051539">
    <property type="term" value="F:4 iron, 4 sulfur cluster binding"/>
    <property type="evidence" value="ECO:0007669"/>
    <property type="project" value="InterPro"/>
</dbReference>
<proteinExistence type="predicted"/>